<dbReference type="AlphaFoldDB" id="A0A0N1HZJ7"/>
<name>A0A0N1HZJ7_9EURO</name>
<evidence type="ECO:0000313" key="2">
    <source>
        <dbReference type="EMBL" id="KPI44245.1"/>
    </source>
</evidence>
<protein>
    <submittedName>
        <fullName evidence="2">Uncharacterized protein</fullName>
    </submittedName>
</protein>
<feature type="compositionally biased region" description="Polar residues" evidence="1">
    <location>
        <begin position="100"/>
        <end position="112"/>
    </location>
</feature>
<dbReference type="Proteomes" id="UP000038010">
    <property type="component" value="Unassembled WGS sequence"/>
</dbReference>
<evidence type="ECO:0000313" key="3">
    <source>
        <dbReference type="Proteomes" id="UP000038010"/>
    </source>
</evidence>
<feature type="compositionally biased region" description="Pro residues" evidence="1">
    <location>
        <begin position="1"/>
        <end position="12"/>
    </location>
</feature>
<feature type="compositionally biased region" description="Polar residues" evidence="1">
    <location>
        <begin position="71"/>
        <end position="87"/>
    </location>
</feature>
<keyword evidence="3" id="KW-1185">Reference proteome</keyword>
<reference evidence="2 3" key="1">
    <citation type="submission" date="2015-06" db="EMBL/GenBank/DDBJ databases">
        <title>Draft genome of the ant-associated black yeast Phialophora attae CBS 131958.</title>
        <authorList>
            <person name="Moreno L.F."/>
            <person name="Stielow B.J."/>
            <person name="de Hoog S."/>
            <person name="Vicente V.A."/>
            <person name="Weiss V.A."/>
            <person name="de Vries M."/>
            <person name="Cruz L.M."/>
            <person name="Souza E.M."/>
        </authorList>
    </citation>
    <scope>NUCLEOTIDE SEQUENCE [LARGE SCALE GENOMIC DNA]</scope>
    <source>
        <strain evidence="2 3">CBS 131958</strain>
    </source>
</reference>
<feature type="compositionally biased region" description="Polar residues" evidence="1">
    <location>
        <begin position="48"/>
        <end position="57"/>
    </location>
</feature>
<dbReference type="GeneID" id="28740855"/>
<organism evidence="2 3">
    <name type="scientific">Cyphellophora attinorum</name>
    <dbReference type="NCBI Taxonomy" id="1664694"/>
    <lineage>
        <taxon>Eukaryota</taxon>
        <taxon>Fungi</taxon>
        <taxon>Dikarya</taxon>
        <taxon>Ascomycota</taxon>
        <taxon>Pezizomycotina</taxon>
        <taxon>Eurotiomycetes</taxon>
        <taxon>Chaetothyriomycetidae</taxon>
        <taxon>Chaetothyriales</taxon>
        <taxon>Cyphellophoraceae</taxon>
        <taxon>Cyphellophora</taxon>
    </lineage>
</organism>
<proteinExistence type="predicted"/>
<accession>A0A0N1HZJ7</accession>
<sequence>MSVSPHPLPNPSPGAESHWSLPDPGPTPEDLKGLSQEQLDAMHEDFNESSNARTYQPSPGRVSAALRELSQENINTIDSIAQQQSGATPVLNEDQDEENASTPKASQFSTTPRGPPPPPSFDSGLSILSTIDLNNKELLSAYCRDAGLTQVIATMEELGESYYNDPNIGVSASDMNAAYQNLLEELEETYRRSSKAVLKQALSLPPTTDTTIASLSCLCGQLRSTIDNAREDLANMRSHDILTKHTPRQEGSAICQALEEKLIPVLERSLLLELFLTDMQDNIRRSVYCKKTYGSNNSVPMTILAPILRNMFLSGLASMTSIQPRILRAIVTLGINEDKGFAQLGEAVRAATADIEKTCIPSAYVLKGPRSDANAE</sequence>
<dbReference type="RefSeq" id="XP_018004208.1">
    <property type="nucleotide sequence ID" value="XM_018148975.1"/>
</dbReference>
<dbReference type="VEuPathDB" id="FungiDB:AB675_8522"/>
<feature type="region of interest" description="Disordered" evidence="1">
    <location>
        <begin position="1"/>
        <end position="124"/>
    </location>
</feature>
<dbReference type="EMBL" id="LFJN01000003">
    <property type="protein sequence ID" value="KPI44245.1"/>
    <property type="molecule type" value="Genomic_DNA"/>
</dbReference>
<comment type="caution">
    <text evidence="2">The sequence shown here is derived from an EMBL/GenBank/DDBJ whole genome shotgun (WGS) entry which is preliminary data.</text>
</comment>
<evidence type="ECO:0000256" key="1">
    <source>
        <dbReference type="SAM" id="MobiDB-lite"/>
    </source>
</evidence>
<gene>
    <name evidence="2" type="ORF">AB675_8522</name>
</gene>